<keyword evidence="1" id="KW-1133">Transmembrane helix</keyword>
<protein>
    <submittedName>
        <fullName evidence="2">Uncharacterized protein</fullName>
    </submittedName>
</protein>
<sequence>MNGEGQWEEEHFWESFFAKSWGSIFWFYEVFRTRCFALFFLSCFALALVWMTTHIHFNTTVLHALTFLVFVWWGGLYDMLGRAFGGC</sequence>
<dbReference type="Proteomes" id="UP000229839">
    <property type="component" value="Unassembled WGS sequence"/>
</dbReference>
<keyword evidence="1" id="KW-0812">Transmembrane</keyword>
<dbReference type="AlphaFoldDB" id="A0A2M6UQN1"/>
<feature type="transmembrane region" description="Helical" evidence="1">
    <location>
        <begin position="35"/>
        <end position="55"/>
    </location>
</feature>
<accession>A0A2M6UQN1</accession>
<name>A0A2M6UQN1_9HYPH</name>
<gene>
    <name evidence="2" type="ORF">CER18_06790</name>
</gene>
<evidence type="ECO:0000313" key="2">
    <source>
        <dbReference type="EMBL" id="PIT68454.1"/>
    </source>
</evidence>
<evidence type="ECO:0000313" key="3">
    <source>
        <dbReference type="Proteomes" id="UP000229839"/>
    </source>
</evidence>
<keyword evidence="1" id="KW-0472">Membrane</keyword>
<dbReference type="EMBL" id="NJGE01000016">
    <property type="protein sequence ID" value="PIT68454.1"/>
    <property type="molecule type" value="Genomic_DNA"/>
</dbReference>
<evidence type="ECO:0000256" key="1">
    <source>
        <dbReference type="SAM" id="Phobius"/>
    </source>
</evidence>
<organism evidence="2 3">
    <name type="scientific">Bartonella tribocorum</name>
    <dbReference type="NCBI Taxonomy" id="85701"/>
    <lineage>
        <taxon>Bacteria</taxon>
        <taxon>Pseudomonadati</taxon>
        <taxon>Pseudomonadota</taxon>
        <taxon>Alphaproteobacteria</taxon>
        <taxon>Hyphomicrobiales</taxon>
        <taxon>Bartonellaceae</taxon>
        <taxon>Bartonella</taxon>
    </lineage>
</organism>
<reference evidence="2 3" key="1">
    <citation type="submission" date="2017-06" db="EMBL/GenBank/DDBJ databases">
        <title>Draft genome of Bartonella tribocorum strain L103, isolated from a rodent in Laos.</title>
        <authorList>
            <person name="Hadjadj L."/>
            <person name="Jiyipong T."/>
            <person name="Morand S."/>
            <person name="Diene S.M."/>
            <person name="Rolain J.-M."/>
        </authorList>
    </citation>
    <scope>NUCLEOTIDE SEQUENCE [LARGE SCALE GENOMIC DNA]</scope>
    <source>
        <strain evidence="2 3">L103</strain>
    </source>
</reference>
<proteinExistence type="predicted"/>
<comment type="caution">
    <text evidence="2">The sequence shown here is derived from an EMBL/GenBank/DDBJ whole genome shotgun (WGS) entry which is preliminary data.</text>
</comment>
<feature type="transmembrane region" description="Helical" evidence="1">
    <location>
        <begin position="61"/>
        <end position="80"/>
    </location>
</feature>